<comment type="similarity">
    <text evidence="2 9">Belongs to the binding-protein-dependent transport system permease family. CysTW subfamily.</text>
</comment>
<feature type="transmembrane region" description="Helical" evidence="9">
    <location>
        <begin position="438"/>
        <end position="459"/>
    </location>
</feature>
<feature type="transmembrane region" description="Helical" evidence="9">
    <location>
        <begin position="12"/>
        <end position="35"/>
    </location>
</feature>
<dbReference type="Pfam" id="PF00528">
    <property type="entry name" value="BPD_transp_1"/>
    <property type="match status" value="1"/>
</dbReference>
<dbReference type="InterPro" id="IPR000515">
    <property type="entry name" value="MetI-like"/>
</dbReference>
<dbReference type="CDD" id="cd06261">
    <property type="entry name" value="TM_PBP2"/>
    <property type="match status" value="1"/>
</dbReference>
<evidence type="ECO:0000313" key="12">
    <source>
        <dbReference type="EMBL" id="MDD8057612.1"/>
    </source>
</evidence>
<feature type="transmembrane region" description="Helical" evidence="9">
    <location>
        <begin position="388"/>
        <end position="410"/>
    </location>
</feature>
<keyword evidence="13" id="KW-1185">Reference proteome</keyword>
<reference evidence="12 13" key="1">
    <citation type="submission" date="2023-02" db="EMBL/GenBank/DDBJ databases">
        <title>Genome sequence of Shewanella metallivivens ER-Te-42B-Light, sp. nov., enriched from sulfide tube worms (Riftia pachyptila) isolated from Explorer Ridge in the Pacific Ocean.</title>
        <authorList>
            <person name="Maltman C."/>
            <person name="Kuzyk S.B."/>
            <person name="Kyndt J.A."/>
            <person name="Yurkov V."/>
        </authorList>
    </citation>
    <scope>NUCLEOTIDE SEQUENCE [LARGE SCALE GENOMIC DNA]</scope>
    <source>
        <strain evidence="12 13">ER-Te-42B-Light</strain>
    </source>
</reference>
<evidence type="ECO:0000256" key="10">
    <source>
        <dbReference type="SAM" id="Coils"/>
    </source>
</evidence>
<keyword evidence="7 9" id="KW-1133">Transmembrane helix</keyword>
<evidence type="ECO:0000256" key="6">
    <source>
        <dbReference type="ARBA" id="ARBA00022692"/>
    </source>
</evidence>
<evidence type="ECO:0000313" key="13">
    <source>
        <dbReference type="Proteomes" id="UP001213691"/>
    </source>
</evidence>
<dbReference type="EMBL" id="JAQQPZ010000001">
    <property type="protein sequence ID" value="MDD8057612.1"/>
    <property type="molecule type" value="Genomic_DNA"/>
</dbReference>
<feature type="transmembrane region" description="Helical" evidence="9">
    <location>
        <begin position="518"/>
        <end position="540"/>
    </location>
</feature>
<feature type="domain" description="ABC transmembrane type-1" evidence="11">
    <location>
        <begin position="305"/>
        <end position="537"/>
    </location>
</feature>
<gene>
    <name evidence="12" type="primary">pstA</name>
    <name evidence="12" type="ORF">PQR79_00455</name>
</gene>
<sequence length="553" mass="61339">MGKWFKSGSPWIWMTGGAVSISLIAVLGLLLLIAWRGLSYFWPADVYEWQLEDNQGVKSTLIGEVYDREEVPTERLLSAGHTFTQHPGEFVTRYLVKTGNREFVGLDFRWILATDVVSRTQPTDIAKFERTKNGNFYGYPIAVIEDGKRLALNSDTDIETSLVTHIERAVEISEQAVDLQKSDIGAINYQIERLRLKQRGYELDGELTDARKADIKAQIDQLNKDYLVLEKDLFALRDKAARDSVVIRDMRGQEVVLKLDSILDVSYVNHMSLLQKVGHWFVGIGRFINDDPREANTEGGVFPAIFGTVFMVMLMAVIVTPFGVVAAIYLHEYAKKGPITKMIRIAVINLAGVPSIVYGVFGLGFFVYMMGGSIDQLFFPEALPAPTFGSPGVIWSALTLAILTLPVVIVSTEEGLSRIPSAVRQGSLALGATKAETLWRIVIPMASPAIMTGLILAVARAAGEVAPLMLVGVVKLAPTLPIDMNFPFVHLERKFMHLGFHIYDVGFQSPNVEAARPLVYATSFLLVSVIVALNLTAISVRNHLREKFRSLEH</sequence>
<proteinExistence type="inferred from homology"/>
<evidence type="ECO:0000256" key="1">
    <source>
        <dbReference type="ARBA" id="ARBA00004651"/>
    </source>
</evidence>
<dbReference type="InterPro" id="IPR005672">
    <property type="entry name" value="Phosphate_PstA"/>
</dbReference>
<dbReference type="InterPro" id="IPR035906">
    <property type="entry name" value="MetI-like_sf"/>
</dbReference>
<dbReference type="Gene3D" id="1.10.3720.10">
    <property type="entry name" value="MetI-like"/>
    <property type="match status" value="1"/>
</dbReference>
<name>A0ABT5TG69_9GAMM</name>
<keyword evidence="6 9" id="KW-0812">Transmembrane</keyword>
<dbReference type="NCBIfam" id="TIGR00974">
    <property type="entry name" value="3a0107s02c"/>
    <property type="match status" value="1"/>
</dbReference>
<evidence type="ECO:0000256" key="2">
    <source>
        <dbReference type="ARBA" id="ARBA00007069"/>
    </source>
</evidence>
<feature type="coiled-coil region" evidence="10">
    <location>
        <begin position="212"/>
        <end position="239"/>
    </location>
</feature>
<evidence type="ECO:0000256" key="9">
    <source>
        <dbReference type="RuleBase" id="RU363043"/>
    </source>
</evidence>
<feature type="transmembrane region" description="Helical" evidence="9">
    <location>
        <begin position="342"/>
        <end position="368"/>
    </location>
</feature>
<dbReference type="PANTHER" id="PTHR43470:SF6">
    <property type="entry name" value="PHOSPHATE TRANSPORT SYSTEM PERMEASE PROTEIN PSTA"/>
    <property type="match status" value="1"/>
</dbReference>
<keyword evidence="8 9" id="KW-0472">Membrane</keyword>
<comment type="subcellular location">
    <subcellularLocation>
        <location evidence="9">Cell inner membrane</location>
        <topology evidence="9">Multi-pass membrane protein</topology>
    </subcellularLocation>
    <subcellularLocation>
        <location evidence="1">Cell membrane</location>
        <topology evidence="1">Multi-pass membrane protein</topology>
    </subcellularLocation>
</comment>
<evidence type="ECO:0000256" key="8">
    <source>
        <dbReference type="ARBA" id="ARBA00023136"/>
    </source>
</evidence>
<dbReference type="Proteomes" id="UP001213691">
    <property type="component" value="Unassembled WGS sequence"/>
</dbReference>
<feature type="transmembrane region" description="Helical" evidence="9">
    <location>
        <begin position="301"/>
        <end position="330"/>
    </location>
</feature>
<dbReference type="PANTHER" id="PTHR43470">
    <property type="entry name" value="PHOSPHATE TRANSPORT SYSTEM PERMEASE PROTEIN PSTA-RELATED"/>
    <property type="match status" value="1"/>
</dbReference>
<evidence type="ECO:0000259" key="11">
    <source>
        <dbReference type="PROSITE" id="PS50928"/>
    </source>
</evidence>
<organism evidence="12 13">
    <name type="scientific">Shewanella metallivivens</name>
    <dbReference type="NCBI Taxonomy" id="2872342"/>
    <lineage>
        <taxon>Bacteria</taxon>
        <taxon>Pseudomonadati</taxon>
        <taxon>Pseudomonadota</taxon>
        <taxon>Gammaproteobacteria</taxon>
        <taxon>Alteromonadales</taxon>
        <taxon>Shewanellaceae</taxon>
        <taxon>Shewanella</taxon>
    </lineage>
</organism>
<evidence type="ECO:0000256" key="5">
    <source>
        <dbReference type="ARBA" id="ARBA00022475"/>
    </source>
</evidence>
<comment type="caution">
    <text evidence="12">The sequence shown here is derived from an EMBL/GenBank/DDBJ whole genome shotgun (WGS) entry which is preliminary data.</text>
</comment>
<keyword evidence="10" id="KW-0175">Coiled coil</keyword>
<keyword evidence="5 9" id="KW-1003">Cell membrane</keyword>
<dbReference type="RefSeq" id="WP_238106049.1">
    <property type="nucleotide sequence ID" value="NZ_JAQQPZ010000001.1"/>
</dbReference>
<accession>A0ABT5TG69</accession>
<dbReference type="PROSITE" id="PS50928">
    <property type="entry name" value="ABC_TM1"/>
    <property type="match status" value="1"/>
</dbReference>
<dbReference type="SUPFAM" id="SSF161098">
    <property type="entry name" value="MetI-like"/>
    <property type="match status" value="1"/>
</dbReference>
<keyword evidence="4" id="KW-0813">Transport</keyword>
<evidence type="ECO:0000256" key="4">
    <source>
        <dbReference type="ARBA" id="ARBA00022448"/>
    </source>
</evidence>
<protein>
    <recommendedName>
        <fullName evidence="3 9">Phosphate transport system permease protein PstA</fullName>
    </recommendedName>
</protein>
<evidence type="ECO:0000256" key="3">
    <source>
        <dbReference type="ARBA" id="ARBA00016864"/>
    </source>
</evidence>
<evidence type="ECO:0000256" key="7">
    <source>
        <dbReference type="ARBA" id="ARBA00022989"/>
    </source>
</evidence>